<feature type="transmembrane region" description="Helical" evidence="2">
    <location>
        <begin position="151"/>
        <end position="177"/>
    </location>
</feature>
<accession>A0A8H7ISQ0</accession>
<dbReference type="Proteomes" id="UP000627934">
    <property type="component" value="Unassembled WGS sequence"/>
</dbReference>
<dbReference type="PANTHER" id="PTHR33048">
    <property type="entry name" value="PTH11-LIKE INTEGRAL MEMBRANE PROTEIN (AFU_ORTHOLOGUE AFUA_5G11245)"/>
    <property type="match status" value="1"/>
</dbReference>
<evidence type="ECO:0000313" key="4">
    <source>
        <dbReference type="Proteomes" id="UP000627934"/>
    </source>
</evidence>
<dbReference type="EMBL" id="MDYX01000046">
    <property type="protein sequence ID" value="KAF9630942.1"/>
    <property type="molecule type" value="Genomic_DNA"/>
</dbReference>
<evidence type="ECO:0000256" key="1">
    <source>
        <dbReference type="SAM" id="MobiDB-lite"/>
    </source>
</evidence>
<proteinExistence type="predicted"/>
<feature type="transmembrane region" description="Helical" evidence="2">
    <location>
        <begin position="27"/>
        <end position="48"/>
    </location>
</feature>
<gene>
    <name evidence="3" type="ORF">BFW01_g1813</name>
</gene>
<feature type="compositionally biased region" description="Low complexity" evidence="1">
    <location>
        <begin position="295"/>
        <end position="306"/>
    </location>
</feature>
<dbReference type="InterPro" id="IPR052337">
    <property type="entry name" value="SAT4-like"/>
</dbReference>
<dbReference type="PANTHER" id="PTHR33048:SF92">
    <property type="entry name" value="INTEGRAL MEMBRANE PROTEIN"/>
    <property type="match status" value="1"/>
</dbReference>
<protein>
    <recommendedName>
        <fullName evidence="5">Integral membrane protein</fullName>
    </recommendedName>
</protein>
<evidence type="ECO:0008006" key="5">
    <source>
        <dbReference type="Google" id="ProtNLM"/>
    </source>
</evidence>
<evidence type="ECO:0000256" key="2">
    <source>
        <dbReference type="SAM" id="Phobius"/>
    </source>
</evidence>
<name>A0A8H7ISQ0_9PEZI</name>
<keyword evidence="2" id="KW-1133">Transmembrane helix</keyword>
<keyword evidence="2" id="KW-0812">Transmembrane</keyword>
<feature type="transmembrane region" description="Helical" evidence="2">
    <location>
        <begin position="60"/>
        <end position="81"/>
    </location>
</feature>
<organism evidence="3 4">
    <name type="scientific">Lasiodiplodia theobromae</name>
    <dbReference type="NCBI Taxonomy" id="45133"/>
    <lineage>
        <taxon>Eukaryota</taxon>
        <taxon>Fungi</taxon>
        <taxon>Dikarya</taxon>
        <taxon>Ascomycota</taxon>
        <taxon>Pezizomycotina</taxon>
        <taxon>Dothideomycetes</taxon>
        <taxon>Dothideomycetes incertae sedis</taxon>
        <taxon>Botryosphaeriales</taxon>
        <taxon>Botryosphaeriaceae</taxon>
        <taxon>Lasiodiplodia</taxon>
    </lineage>
</organism>
<feature type="region of interest" description="Disordered" evidence="1">
    <location>
        <begin position="280"/>
        <end position="309"/>
    </location>
</feature>
<sequence>MAATQPLTGAAKQHAIDTSGLIHKQQWLVASWVMCGLALLTVAARIAMRFFTRRKLFLDDYFLIVAMPCVVVATSMLQWGADGLFLYKAVISDVPFVLDAADLNELTHVTIVTNVFVDTSWTAIFCVKFSFLALFRVLIKNVSTHLSRYFWCVVVITAVTWAFLVSEAFILCSKFGWASFGCTGAGSRLYTPLTAVVTVLDITTDVLDREQKIGLGAFLSLSIVMIIFATIRVLGAIRPGEPQLDVTWELFWQLMEACAAMMAASATVFRTIFLRRSGGSSSAPVPRGAGHAPLPSASDGPRSAAAGAGGGVPGMTEIRSFMQREGLEDVERIG</sequence>
<feature type="transmembrane region" description="Helical" evidence="2">
    <location>
        <begin position="250"/>
        <end position="273"/>
    </location>
</feature>
<feature type="transmembrane region" description="Helical" evidence="2">
    <location>
        <begin position="214"/>
        <end position="238"/>
    </location>
</feature>
<reference evidence="3" key="1">
    <citation type="submission" date="2016-08" db="EMBL/GenBank/DDBJ databases">
        <authorList>
            <person name="Yan J."/>
        </authorList>
    </citation>
    <scope>NUCLEOTIDE SEQUENCE</scope>
    <source>
        <strain evidence="3">CSS-01s</strain>
    </source>
</reference>
<comment type="caution">
    <text evidence="3">The sequence shown here is derived from an EMBL/GenBank/DDBJ whole genome shotgun (WGS) entry which is preliminary data.</text>
</comment>
<keyword evidence="2" id="KW-0472">Membrane</keyword>
<dbReference type="AlphaFoldDB" id="A0A8H7ISQ0"/>
<feature type="transmembrane region" description="Helical" evidence="2">
    <location>
        <begin position="121"/>
        <end position="139"/>
    </location>
</feature>
<reference evidence="3" key="2">
    <citation type="journal article" date="2018" name="DNA Res.">
        <title>Comparative genome and transcriptome analyses reveal adaptations to opportunistic infections in woody plant degrading pathogens of Botryosphaeriaceae.</title>
        <authorList>
            <person name="Yan J.Y."/>
            <person name="Zhao W.S."/>
            <person name="Chen Z."/>
            <person name="Xing Q.K."/>
            <person name="Zhang W."/>
            <person name="Chethana K.W.T."/>
            <person name="Xue M.F."/>
            <person name="Xu J.P."/>
            <person name="Phillips A.J.L."/>
            <person name="Wang Y."/>
            <person name="Liu J.H."/>
            <person name="Liu M."/>
            <person name="Zhou Y."/>
            <person name="Jayawardena R.S."/>
            <person name="Manawasinghe I.S."/>
            <person name="Huang J.B."/>
            <person name="Qiao G.H."/>
            <person name="Fu C.Y."/>
            <person name="Guo F.F."/>
            <person name="Dissanayake A.J."/>
            <person name="Peng Y.L."/>
            <person name="Hyde K.D."/>
            <person name="Li X.H."/>
        </authorList>
    </citation>
    <scope>NUCLEOTIDE SEQUENCE</scope>
    <source>
        <strain evidence="3">CSS-01s</strain>
    </source>
</reference>
<evidence type="ECO:0000313" key="3">
    <source>
        <dbReference type="EMBL" id="KAF9630942.1"/>
    </source>
</evidence>